<feature type="transmembrane region" description="Helical" evidence="1">
    <location>
        <begin position="22"/>
        <end position="44"/>
    </location>
</feature>
<dbReference type="GO" id="GO:0000139">
    <property type="term" value="C:Golgi membrane"/>
    <property type="evidence" value="ECO:0007669"/>
    <property type="project" value="InterPro"/>
</dbReference>
<keyword evidence="1" id="KW-0812">Transmembrane</keyword>
<feature type="transmembrane region" description="Helical" evidence="1">
    <location>
        <begin position="173"/>
        <end position="190"/>
    </location>
</feature>
<gene>
    <name evidence="3" type="ORF">APICC_06163</name>
</gene>
<dbReference type="Pfam" id="PF10277">
    <property type="entry name" value="Frag1"/>
    <property type="match status" value="1"/>
</dbReference>
<dbReference type="GO" id="GO:0006506">
    <property type="term" value="P:GPI anchor biosynthetic process"/>
    <property type="evidence" value="ECO:0007669"/>
    <property type="project" value="TreeGrafter"/>
</dbReference>
<dbReference type="PANTHER" id="PTHR12892:SF17">
    <property type="entry name" value="POST-GPI ATTACHMENT TO PROTEINS FACTOR 2-LIKE"/>
    <property type="match status" value="1"/>
</dbReference>
<feature type="transmembrane region" description="Helical" evidence="1">
    <location>
        <begin position="74"/>
        <end position="97"/>
    </location>
</feature>
<dbReference type="AlphaFoldDB" id="A0A2A3EGB2"/>
<dbReference type="EMBL" id="KZ288254">
    <property type="protein sequence ID" value="PBC30750.1"/>
    <property type="molecule type" value="Genomic_DNA"/>
</dbReference>
<dbReference type="STRING" id="94128.A0A2A3EGB2"/>
<evidence type="ECO:0000313" key="3">
    <source>
        <dbReference type="EMBL" id="PBC30750.1"/>
    </source>
</evidence>
<dbReference type="GO" id="GO:0005789">
    <property type="term" value="C:endoplasmic reticulum membrane"/>
    <property type="evidence" value="ECO:0007669"/>
    <property type="project" value="TreeGrafter"/>
</dbReference>
<evidence type="ECO:0000256" key="1">
    <source>
        <dbReference type="SAM" id="Phobius"/>
    </source>
</evidence>
<feature type="domain" description="CWH43-like N-terminal" evidence="2">
    <location>
        <begin position="19"/>
        <end position="228"/>
    </location>
</feature>
<name>A0A2A3EGB2_APICC</name>
<keyword evidence="1" id="KW-1133">Transmembrane helix</keyword>
<dbReference type="OrthoDB" id="68581at2759"/>
<dbReference type="InterPro" id="IPR039545">
    <property type="entry name" value="PGAP2"/>
</dbReference>
<dbReference type="Proteomes" id="UP000242457">
    <property type="component" value="Unassembled WGS sequence"/>
</dbReference>
<protein>
    <submittedName>
        <fullName evidence="3">Post-GPI attachment to proteins factor 2</fullName>
    </submittedName>
</protein>
<keyword evidence="1" id="KW-0472">Membrane</keyword>
<feature type="transmembrane region" description="Helical" evidence="1">
    <location>
        <begin position="141"/>
        <end position="161"/>
    </location>
</feature>
<sequence length="264" mass="29664">MELNNVGNNKSSIHVAISFKKLCIATVSLPLVTLLVCFITAYIFQQDDIHETHCRVYNVLPSISAITGISPQRYLWRISIALHIGPRLIIASVYHSYYYKILKTIEDIPSKIMGCRLLNLCYWLSIAEVAALCAVHEKIFIAFMISSLTYMLTAVRLGRLITPNAQSLQYKQALFITSLVSTVGLIIFFLKHRLLCHDLAFSWFSLCEYVIASANMGFHVTVILDFPKEQLIVGNGLPALKCLLPLSGSAIAKNDKENNITYYI</sequence>
<accession>A0A2A3EGB2</accession>
<evidence type="ECO:0000313" key="4">
    <source>
        <dbReference type="Proteomes" id="UP000242457"/>
    </source>
</evidence>
<dbReference type="InterPro" id="IPR019402">
    <property type="entry name" value="CWH43_N"/>
</dbReference>
<keyword evidence="4" id="KW-1185">Reference proteome</keyword>
<proteinExistence type="predicted"/>
<feature type="transmembrane region" description="Helical" evidence="1">
    <location>
        <begin position="117"/>
        <end position="135"/>
    </location>
</feature>
<organism evidence="3 4">
    <name type="scientific">Apis cerana cerana</name>
    <name type="common">Oriental honeybee</name>
    <dbReference type="NCBI Taxonomy" id="94128"/>
    <lineage>
        <taxon>Eukaryota</taxon>
        <taxon>Metazoa</taxon>
        <taxon>Ecdysozoa</taxon>
        <taxon>Arthropoda</taxon>
        <taxon>Hexapoda</taxon>
        <taxon>Insecta</taxon>
        <taxon>Pterygota</taxon>
        <taxon>Neoptera</taxon>
        <taxon>Endopterygota</taxon>
        <taxon>Hymenoptera</taxon>
        <taxon>Apocrita</taxon>
        <taxon>Aculeata</taxon>
        <taxon>Apoidea</taxon>
        <taxon>Anthophila</taxon>
        <taxon>Apidae</taxon>
        <taxon>Apis</taxon>
    </lineage>
</organism>
<feature type="transmembrane region" description="Helical" evidence="1">
    <location>
        <begin position="202"/>
        <end position="224"/>
    </location>
</feature>
<reference evidence="3 4" key="1">
    <citation type="submission" date="2014-07" db="EMBL/GenBank/DDBJ databases">
        <title>Genomic and transcriptomic analysis on Apis cerana provide comprehensive insights into honey bee biology.</title>
        <authorList>
            <person name="Diao Q."/>
            <person name="Sun L."/>
            <person name="Zheng H."/>
            <person name="Zheng H."/>
            <person name="Xu S."/>
            <person name="Wang S."/>
            <person name="Zeng Z."/>
            <person name="Hu F."/>
            <person name="Su S."/>
            <person name="Wu J."/>
        </authorList>
    </citation>
    <scope>NUCLEOTIDE SEQUENCE [LARGE SCALE GENOMIC DNA]</scope>
    <source>
        <tissue evidence="3">Pupae without intestine</tissue>
    </source>
</reference>
<dbReference type="PANTHER" id="PTHR12892">
    <property type="entry name" value="FGF RECEPTOR ACTIVATING PROTEIN 1"/>
    <property type="match status" value="1"/>
</dbReference>
<evidence type="ECO:0000259" key="2">
    <source>
        <dbReference type="Pfam" id="PF10277"/>
    </source>
</evidence>